<dbReference type="GeneTree" id="ENSGT01150000287028"/>
<dbReference type="CDD" id="cd22592">
    <property type="entry name" value="Kunitz_BPTI"/>
    <property type="match status" value="1"/>
</dbReference>
<sequence>QRELLKYYHDCLHNDPEFLPSPAARLPNFCLEPPYTGFCKARKIRYFYDAKSRLCKTFIYGGCGARQNNFLTAADCMWTCGGAHGALE</sequence>
<protein>
    <recommendedName>
        <fullName evidence="4">BPTI/Kunitz inhibitor domain-containing protein</fullName>
    </recommendedName>
</protein>
<reference evidence="5" key="2">
    <citation type="submission" date="2025-09" db="UniProtKB">
        <authorList>
            <consortium name="Ensembl"/>
        </authorList>
    </citation>
    <scope>IDENTIFICATION</scope>
</reference>
<evidence type="ECO:0000256" key="2">
    <source>
        <dbReference type="ARBA" id="ARBA00022525"/>
    </source>
</evidence>
<comment type="subcellular location">
    <subcellularLocation>
        <location evidence="1">Secreted</location>
    </subcellularLocation>
</comment>
<proteinExistence type="predicted"/>
<dbReference type="InterPro" id="IPR002223">
    <property type="entry name" value="Kunitz_BPTI"/>
</dbReference>
<dbReference type="GO" id="GO:0005615">
    <property type="term" value="C:extracellular space"/>
    <property type="evidence" value="ECO:0007669"/>
    <property type="project" value="TreeGrafter"/>
</dbReference>
<dbReference type="PRINTS" id="PR00759">
    <property type="entry name" value="BASICPTASE"/>
</dbReference>
<feature type="domain" description="BPTI/Kunitz inhibitor" evidence="4">
    <location>
        <begin position="30"/>
        <end position="80"/>
    </location>
</feature>
<evidence type="ECO:0000313" key="5">
    <source>
        <dbReference type="Ensembl" id="ENSCWAP00000005061.1"/>
    </source>
</evidence>
<dbReference type="GO" id="GO:0004867">
    <property type="term" value="F:serine-type endopeptidase inhibitor activity"/>
    <property type="evidence" value="ECO:0007669"/>
    <property type="project" value="InterPro"/>
</dbReference>
<keyword evidence="6" id="KW-1185">Reference proteome</keyword>
<dbReference type="Gene3D" id="4.10.410.10">
    <property type="entry name" value="Pancreatic trypsin inhibitor Kunitz domain"/>
    <property type="match status" value="1"/>
</dbReference>
<reference evidence="5" key="1">
    <citation type="submission" date="2025-08" db="UniProtKB">
        <authorList>
            <consortium name="Ensembl"/>
        </authorList>
    </citation>
    <scope>IDENTIFICATION</scope>
</reference>
<evidence type="ECO:0000259" key="4">
    <source>
        <dbReference type="PROSITE" id="PS50279"/>
    </source>
</evidence>
<accession>A0A8C3VVC1</accession>
<dbReference type="Ensembl" id="ENSCWAT00000005478.1">
    <property type="protein sequence ID" value="ENSCWAP00000005061.1"/>
    <property type="gene ID" value="ENSCWAG00000003915.1"/>
</dbReference>
<dbReference type="PROSITE" id="PS50279">
    <property type="entry name" value="BPTI_KUNITZ_2"/>
    <property type="match status" value="1"/>
</dbReference>
<dbReference type="PROSITE" id="PS00280">
    <property type="entry name" value="BPTI_KUNITZ_1"/>
    <property type="match status" value="1"/>
</dbReference>
<organism evidence="5 6">
    <name type="scientific">Catagonus wagneri</name>
    <name type="common">Chacoan peccary</name>
    <dbReference type="NCBI Taxonomy" id="51154"/>
    <lineage>
        <taxon>Eukaryota</taxon>
        <taxon>Metazoa</taxon>
        <taxon>Chordata</taxon>
        <taxon>Craniata</taxon>
        <taxon>Vertebrata</taxon>
        <taxon>Euteleostomi</taxon>
        <taxon>Mammalia</taxon>
        <taxon>Eutheria</taxon>
        <taxon>Laurasiatheria</taxon>
        <taxon>Artiodactyla</taxon>
        <taxon>Suina</taxon>
        <taxon>Tayassuidae</taxon>
        <taxon>Catagonus</taxon>
    </lineage>
</organism>
<dbReference type="Proteomes" id="UP000694540">
    <property type="component" value="Unplaced"/>
</dbReference>
<keyword evidence="2" id="KW-0964">Secreted</keyword>
<name>A0A8C3VVC1_9CETA</name>
<dbReference type="SMART" id="SM00131">
    <property type="entry name" value="KU"/>
    <property type="match status" value="1"/>
</dbReference>
<dbReference type="SUPFAM" id="SSF57362">
    <property type="entry name" value="BPTI-like"/>
    <property type="match status" value="1"/>
</dbReference>
<dbReference type="Pfam" id="PF00014">
    <property type="entry name" value="Kunitz_BPTI"/>
    <property type="match status" value="1"/>
</dbReference>
<dbReference type="FunFam" id="4.10.410.10:FF:000005">
    <property type="entry name" value="Pancreatic trypsin inhibitor"/>
    <property type="match status" value="1"/>
</dbReference>
<dbReference type="InterPro" id="IPR036880">
    <property type="entry name" value="Kunitz_BPTI_sf"/>
</dbReference>
<keyword evidence="3" id="KW-1015">Disulfide bond</keyword>
<dbReference type="InterPro" id="IPR050098">
    <property type="entry name" value="TFPI/VKTCI-like"/>
</dbReference>
<evidence type="ECO:0000313" key="6">
    <source>
        <dbReference type="Proteomes" id="UP000694540"/>
    </source>
</evidence>
<dbReference type="PANTHER" id="PTHR10083:SF367">
    <property type="entry name" value="SPLEEN TRYPSIN INHIBITOR I"/>
    <property type="match status" value="1"/>
</dbReference>
<evidence type="ECO:0000256" key="1">
    <source>
        <dbReference type="ARBA" id="ARBA00004613"/>
    </source>
</evidence>
<dbReference type="AlphaFoldDB" id="A0A8C3VVC1"/>
<evidence type="ECO:0000256" key="3">
    <source>
        <dbReference type="ARBA" id="ARBA00023157"/>
    </source>
</evidence>
<dbReference type="InterPro" id="IPR020901">
    <property type="entry name" value="Prtase_inh_Kunz-CS"/>
</dbReference>
<dbReference type="PANTHER" id="PTHR10083">
    <property type="entry name" value="KUNITZ-TYPE PROTEASE INHIBITOR-RELATED"/>
    <property type="match status" value="1"/>
</dbReference>